<dbReference type="Proteomes" id="UP000190648">
    <property type="component" value="Unassembled WGS sequence"/>
</dbReference>
<evidence type="ECO:0000313" key="3">
    <source>
        <dbReference type="Proteomes" id="UP000190648"/>
    </source>
</evidence>
<feature type="compositionally biased region" description="Low complexity" evidence="1">
    <location>
        <begin position="48"/>
        <end position="82"/>
    </location>
</feature>
<dbReference type="EMBL" id="LSYS01004797">
    <property type="protein sequence ID" value="OPJ78909.1"/>
    <property type="molecule type" value="Genomic_DNA"/>
</dbReference>
<proteinExistence type="predicted"/>
<evidence type="ECO:0000256" key="1">
    <source>
        <dbReference type="SAM" id="MobiDB-lite"/>
    </source>
</evidence>
<feature type="region of interest" description="Disordered" evidence="1">
    <location>
        <begin position="1"/>
        <end position="82"/>
    </location>
</feature>
<protein>
    <submittedName>
        <fullName evidence="2">Uncharacterized protein</fullName>
    </submittedName>
</protein>
<accession>A0A1V4K375</accession>
<gene>
    <name evidence="2" type="ORF">AV530_000489</name>
</gene>
<sequence length="82" mass="8607">MMAPSCPPRSSACTGGCRRPSRRWTRSAPSTASRRCRTTGPCATCSGPTPRTPRAGASPPGAPGTCSAATWWRSSTRPTTWP</sequence>
<reference evidence="2 3" key="1">
    <citation type="submission" date="2016-02" db="EMBL/GenBank/DDBJ databases">
        <title>Band-tailed pigeon sequencing and assembly.</title>
        <authorList>
            <person name="Soares A.E."/>
            <person name="Novak B.J."/>
            <person name="Rice E.S."/>
            <person name="O'Connell B."/>
            <person name="Chang D."/>
            <person name="Weber S."/>
            <person name="Shapiro B."/>
        </authorList>
    </citation>
    <scope>NUCLEOTIDE SEQUENCE [LARGE SCALE GENOMIC DNA]</scope>
    <source>
        <strain evidence="2">BTP2013</strain>
        <tissue evidence="2">Blood</tissue>
    </source>
</reference>
<organism evidence="2 3">
    <name type="scientific">Patagioenas fasciata monilis</name>
    <dbReference type="NCBI Taxonomy" id="372326"/>
    <lineage>
        <taxon>Eukaryota</taxon>
        <taxon>Metazoa</taxon>
        <taxon>Chordata</taxon>
        <taxon>Craniata</taxon>
        <taxon>Vertebrata</taxon>
        <taxon>Euteleostomi</taxon>
        <taxon>Archelosauria</taxon>
        <taxon>Archosauria</taxon>
        <taxon>Dinosauria</taxon>
        <taxon>Saurischia</taxon>
        <taxon>Theropoda</taxon>
        <taxon>Coelurosauria</taxon>
        <taxon>Aves</taxon>
        <taxon>Neognathae</taxon>
        <taxon>Neoaves</taxon>
        <taxon>Columbimorphae</taxon>
        <taxon>Columbiformes</taxon>
        <taxon>Columbidae</taxon>
        <taxon>Patagioenas</taxon>
    </lineage>
</organism>
<comment type="caution">
    <text evidence="2">The sequence shown here is derived from an EMBL/GenBank/DDBJ whole genome shotgun (WGS) entry which is preliminary data.</text>
</comment>
<evidence type="ECO:0000313" key="2">
    <source>
        <dbReference type="EMBL" id="OPJ78909.1"/>
    </source>
</evidence>
<keyword evidence="3" id="KW-1185">Reference proteome</keyword>
<name>A0A1V4K375_PATFA</name>
<dbReference type="AlphaFoldDB" id="A0A1V4K375"/>